<feature type="compositionally biased region" description="Low complexity" evidence="3">
    <location>
        <begin position="26"/>
        <end position="38"/>
    </location>
</feature>
<dbReference type="PANTHER" id="PTHR42970">
    <property type="entry name" value="PECTATE LYASE C-RELATED"/>
    <property type="match status" value="1"/>
</dbReference>
<dbReference type="GO" id="GO:0046872">
    <property type="term" value="F:metal ion binding"/>
    <property type="evidence" value="ECO:0007669"/>
    <property type="project" value="UniProtKB-KW"/>
</dbReference>
<accession>A0AAE3G0R2</accession>
<evidence type="ECO:0000313" key="4">
    <source>
        <dbReference type="EMBL" id="MCL9818285.1"/>
    </source>
</evidence>
<organism evidence="4 5">
    <name type="scientific">Natronocalculus amylovorans</name>
    <dbReference type="NCBI Taxonomy" id="2917812"/>
    <lineage>
        <taxon>Archaea</taxon>
        <taxon>Methanobacteriati</taxon>
        <taxon>Methanobacteriota</taxon>
        <taxon>Stenosarchaea group</taxon>
        <taxon>Halobacteria</taxon>
        <taxon>Halobacteriales</taxon>
        <taxon>Haloferacaceae</taxon>
        <taxon>Natronocalculus</taxon>
    </lineage>
</organism>
<reference evidence="4" key="1">
    <citation type="journal article" date="2022" name="Syst. Appl. Microbiol.">
        <title>Natronocalculus amylovorans gen. nov., sp. nov., and Natranaeroarchaeum aerophilus sp. nov., dominant culturable amylolytic natronoarchaea from hypersaline soda lakes in southwestern Siberia.</title>
        <authorList>
            <person name="Sorokin D.Y."/>
            <person name="Elcheninov A.G."/>
            <person name="Khizhniak T.V."/>
            <person name="Koenen M."/>
            <person name="Bale N.J."/>
            <person name="Damste J.S.S."/>
            <person name="Kublanov I.V."/>
        </authorList>
    </citation>
    <scope>NUCLEOTIDE SEQUENCE</scope>
    <source>
        <strain evidence="4">AArc-St2</strain>
    </source>
</reference>
<gene>
    <name evidence="4" type="ORF">AArcSt2_15190</name>
</gene>
<protein>
    <recommendedName>
        <fullName evidence="6">Pectate lyase</fullName>
    </recommendedName>
</protein>
<dbReference type="RefSeq" id="WP_250585851.1">
    <property type="nucleotide sequence ID" value="NZ_JAKRVX010000009.1"/>
</dbReference>
<keyword evidence="1" id="KW-0479">Metal-binding</keyword>
<dbReference type="PANTHER" id="PTHR42970:SF1">
    <property type="entry name" value="PECTATE LYASE C-RELATED"/>
    <property type="match status" value="1"/>
</dbReference>
<evidence type="ECO:0000256" key="3">
    <source>
        <dbReference type="SAM" id="MobiDB-lite"/>
    </source>
</evidence>
<evidence type="ECO:0008006" key="6">
    <source>
        <dbReference type="Google" id="ProtNLM"/>
    </source>
</evidence>
<dbReference type="InterPro" id="IPR012334">
    <property type="entry name" value="Pectin_lyas_fold"/>
</dbReference>
<dbReference type="AlphaFoldDB" id="A0AAE3G0R2"/>
<name>A0AAE3G0R2_9EURY</name>
<dbReference type="EMBL" id="JAKRVX010000009">
    <property type="protein sequence ID" value="MCL9818285.1"/>
    <property type="molecule type" value="Genomic_DNA"/>
</dbReference>
<proteinExistence type="predicted"/>
<sequence length="436" mass="48003">MKFNTQKGGVWSQGTPKIRKGDQWISIGGTTTDSGTVSGSGMGYSWDQTHTDTSWLSEADSSNDITVETVTNLEPSGPGSLEEALENAEDNDTTIVAFEVGGVIDHGPISSNWMRSYADNVYVAGQTAPYPGITLIRGGVRVHGDNSIFHHMSFLPGDDVSDPNSQRAFTFDEDGNNNLVDHCTFAWAPDTNLRFRKDHSNHSAINCIISEALNMSSHDEAPHGYSIHMSENISELAIMGNLVSHGWKRNPVCNHDGVEFCFINNYVYNWGDRHYHGTSSSPGPYIDWIGNVSEHGVNTDKSIGTFDHRAATVYYNDQLLIPSDQSLSDSNLNYVNEPQNLPPGLEVDDIVSSTDLKDFLSPQIGPRPANRDPVSDRIITEWVNGEGQIIDNENDVGGYPNYNLTSRSLNPPSTNVLDWLQRYTDEVELGAVNPLH</sequence>
<dbReference type="SUPFAM" id="SSF51126">
    <property type="entry name" value="Pectin lyase-like"/>
    <property type="match status" value="1"/>
</dbReference>
<keyword evidence="2" id="KW-0325">Glycoprotein</keyword>
<keyword evidence="5" id="KW-1185">Reference proteome</keyword>
<reference evidence="4" key="2">
    <citation type="submission" date="2022-02" db="EMBL/GenBank/DDBJ databases">
        <authorList>
            <person name="Elcheninov A.G."/>
            <person name="Sorokin D.Y."/>
            <person name="Kublanov I.V."/>
        </authorList>
    </citation>
    <scope>NUCLEOTIDE SEQUENCE</scope>
    <source>
        <strain evidence="4">AArc-St2</strain>
    </source>
</reference>
<dbReference type="InterPro" id="IPR011050">
    <property type="entry name" value="Pectin_lyase_fold/virulence"/>
</dbReference>
<evidence type="ECO:0000313" key="5">
    <source>
        <dbReference type="Proteomes" id="UP001203207"/>
    </source>
</evidence>
<feature type="compositionally biased region" description="Polar residues" evidence="3">
    <location>
        <begin position="1"/>
        <end position="15"/>
    </location>
</feature>
<dbReference type="InterPro" id="IPR052063">
    <property type="entry name" value="Polysaccharide_Lyase_1"/>
</dbReference>
<dbReference type="Gene3D" id="2.160.20.10">
    <property type="entry name" value="Single-stranded right-handed beta-helix, Pectin lyase-like"/>
    <property type="match status" value="1"/>
</dbReference>
<evidence type="ECO:0000256" key="2">
    <source>
        <dbReference type="ARBA" id="ARBA00023180"/>
    </source>
</evidence>
<dbReference type="Proteomes" id="UP001203207">
    <property type="component" value="Unassembled WGS sequence"/>
</dbReference>
<feature type="region of interest" description="Disordered" evidence="3">
    <location>
        <begin position="1"/>
        <end position="38"/>
    </location>
</feature>
<comment type="caution">
    <text evidence="4">The sequence shown here is derived from an EMBL/GenBank/DDBJ whole genome shotgun (WGS) entry which is preliminary data.</text>
</comment>
<evidence type="ECO:0000256" key="1">
    <source>
        <dbReference type="ARBA" id="ARBA00022723"/>
    </source>
</evidence>